<evidence type="ECO:0000256" key="8">
    <source>
        <dbReference type="ARBA" id="ARBA00023136"/>
    </source>
</evidence>
<dbReference type="FunFam" id="3.40.50.300:FF:000221">
    <property type="entry name" value="Multidrug ABC transporter ATP-binding protein"/>
    <property type="match status" value="1"/>
</dbReference>
<organism evidence="12 13">
    <name type="scientific">Waterburya agarophytonicola KI4</name>
    <dbReference type="NCBI Taxonomy" id="2874699"/>
    <lineage>
        <taxon>Bacteria</taxon>
        <taxon>Bacillati</taxon>
        <taxon>Cyanobacteriota</taxon>
        <taxon>Cyanophyceae</taxon>
        <taxon>Pleurocapsales</taxon>
        <taxon>Hyellaceae</taxon>
        <taxon>Waterburya</taxon>
        <taxon>Waterburya agarophytonicola</taxon>
    </lineage>
</organism>
<dbReference type="InterPro" id="IPR011527">
    <property type="entry name" value="ABC1_TM_dom"/>
</dbReference>
<keyword evidence="2" id="KW-0813">Transport</keyword>
<dbReference type="InterPro" id="IPR036640">
    <property type="entry name" value="ABC1_TM_sf"/>
</dbReference>
<evidence type="ECO:0000256" key="3">
    <source>
        <dbReference type="ARBA" id="ARBA00022475"/>
    </source>
</evidence>
<dbReference type="GO" id="GO:0015421">
    <property type="term" value="F:ABC-type oligopeptide transporter activity"/>
    <property type="evidence" value="ECO:0007669"/>
    <property type="project" value="TreeGrafter"/>
</dbReference>
<dbReference type="GO" id="GO:0005524">
    <property type="term" value="F:ATP binding"/>
    <property type="evidence" value="ECO:0007669"/>
    <property type="project" value="UniProtKB-KW"/>
</dbReference>
<feature type="domain" description="ABC transmembrane type-1" evidence="11">
    <location>
        <begin position="13"/>
        <end position="302"/>
    </location>
</feature>
<keyword evidence="13" id="KW-1185">Reference proteome</keyword>
<dbReference type="PANTHER" id="PTHR43394">
    <property type="entry name" value="ATP-DEPENDENT PERMEASE MDL1, MITOCHONDRIAL"/>
    <property type="match status" value="1"/>
</dbReference>
<dbReference type="InterPro" id="IPR003439">
    <property type="entry name" value="ABC_transporter-like_ATP-bd"/>
</dbReference>
<gene>
    <name evidence="12" type="ORF">I4641_06375</name>
</gene>
<dbReference type="InterPro" id="IPR017871">
    <property type="entry name" value="ABC_transporter-like_CS"/>
</dbReference>
<sequence length="584" mass="65343">MRLVWQATPLYLFLSLAITGLQSVIPAVMLLVNKRIIDLVIANWGNANFIWQPLIVLVAIRFGISLLGAVLNQTNLYVGQIFNDRLMLYTKYILLEKSVQLDLAHFESSEFYDTLSRAQDSGSNYPVRVIQTLTGLFGQSITLISLLGLLFKFNWAIVPLLFFTALPAFWTSIVYSGKRFWMTRMETESGRLSDYIQRVLTNPNFAKEVRLFNLGEHLLGKWSDIRTDFNGKSAAIAFQYAKMRGLSGMLVNSGFYIAYGWTLIQAIAGKISVGDFTMYTGAFSQAQQVLPAILENIAKIYENNLYVSQYFEFLDLKPEVINIPRPRPFPNPIKQGLSIKNVTFTYPGATKPTLRNLSVDIKPGESIALVGLNGAGKTTLLKLLARLYDVDSGTITIDGIPLQEIKLSELHTNIGVLNQDFARYQLSAKDNIGFGNLKERDNQPRIEQAAQDSGADRVVEDLAESYETRLGKMFKGGVDLSGGQWQKIGMARAFMTDAPILILDEPTAALDAIAEYELFEKFRTLTAGKMTFFVSHRFSTVQLADRIVVLENSQIIEVGSHPQLMAKNGLYAEMFSLQASSYKI</sequence>
<accession>A0A964BQH1</accession>
<dbReference type="EMBL" id="JADWDC010000010">
    <property type="protein sequence ID" value="MCC0176603.1"/>
    <property type="molecule type" value="Genomic_DNA"/>
</dbReference>
<keyword evidence="5" id="KW-0547">Nucleotide-binding</keyword>
<dbReference type="SUPFAM" id="SSF90123">
    <property type="entry name" value="ABC transporter transmembrane region"/>
    <property type="match status" value="1"/>
</dbReference>
<dbReference type="PROSITE" id="PS50893">
    <property type="entry name" value="ABC_TRANSPORTER_2"/>
    <property type="match status" value="1"/>
</dbReference>
<evidence type="ECO:0000256" key="1">
    <source>
        <dbReference type="ARBA" id="ARBA00004651"/>
    </source>
</evidence>
<dbReference type="Pfam" id="PF00005">
    <property type="entry name" value="ABC_tran"/>
    <property type="match status" value="1"/>
</dbReference>
<feature type="domain" description="ABC transporter" evidence="10">
    <location>
        <begin position="337"/>
        <end position="577"/>
    </location>
</feature>
<evidence type="ECO:0000256" key="6">
    <source>
        <dbReference type="ARBA" id="ARBA00022840"/>
    </source>
</evidence>
<dbReference type="SMART" id="SM00382">
    <property type="entry name" value="AAA"/>
    <property type="match status" value="1"/>
</dbReference>
<name>A0A964BQH1_9CYAN</name>
<dbReference type="InterPro" id="IPR027417">
    <property type="entry name" value="P-loop_NTPase"/>
</dbReference>
<evidence type="ECO:0000256" key="5">
    <source>
        <dbReference type="ARBA" id="ARBA00022741"/>
    </source>
</evidence>
<dbReference type="Gene3D" id="3.40.50.300">
    <property type="entry name" value="P-loop containing nucleotide triphosphate hydrolases"/>
    <property type="match status" value="1"/>
</dbReference>
<evidence type="ECO:0000259" key="10">
    <source>
        <dbReference type="PROSITE" id="PS50893"/>
    </source>
</evidence>
<evidence type="ECO:0000256" key="4">
    <source>
        <dbReference type="ARBA" id="ARBA00022692"/>
    </source>
</evidence>
<keyword evidence="3" id="KW-1003">Cell membrane</keyword>
<evidence type="ECO:0000256" key="2">
    <source>
        <dbReference type="ARBA" id="ARBA00022448"/>
    </source>
</evidence>
<evidence type="ECO:0000256" key="9">
    <source>
        <dbReference type="SAM" id="Phobius"/>
    </source>
</evidence>
<dbReference type="Proteomes" id="UP000729733">
    <property type="component" value="Unassembled WGS sequence"/>
</dbReference>
<protein>
    <submittedName>
        <fullName evidence="12">ABC transporter ATP-binding protein</fullName>
    </submittedName>
</protein>
<proteinExistence type="predicted"/>
<dbReference type="Gene3D" id="1.20.1560.10">
    <property type="entry name" value="ABC transporter type 1, transmembrane domain"/>
    <property type="match status" value="1"/>
</dbReference>
<dbReference type="PROSITE" id="PS00211">
    <property type="entry name" value="ABC_TRANSPORTER_1"/>
    <property type="match status" value="1"/>
</dbReference>
<dbReference type="GO" id="GO:0016887">
    <property type="term" value="F:ATP hydrolysis activity"/>
    <property type="evidence" value="ECO:0007669"/>
    <property type="project" value="InterPro"/>
</dbReference>
<dbReference type="PANTHER" id="PTHR43394:SF1">
    <property type="entry name" value="ATP-BINDING CASSETTE SUB-FAMILY B MEMBER 10, MITOCHONDRIAL"/>
    <property type="match status" value="1"/>
</dbReference>
<feature type="transmembrane region" description="Helical" evidence="9">
    <location>
        <begin position="157"/>
        <end position="175"/>
    </location>
</feature>
<keyword evidence="7 9" id="KW-1133">Transmembrane helix</keyword>
<comment type="subcellular location">
    <subcellularLocation>
        <location evidence="1">Cell membrane</location>
        <topology evidence="1">Multi-pass membrane protein</topology>
    </subcellularLocation>
</comment>
<evidence type="ECO:0000256" key="7">
    <source>
        <dbReference type="ARBA" id="ARBA00022989"/>
    </source>
</evidence>
<keyword evidence="6 12" id="KW-0067">ATP-binding</keyword>
<dbReference type="InterPro" id="IPR039421">
    <property type="entry name" value="Type_1_exporter"/>
</dbReference>
<evidence type="ECO:0000259" key="11">
    <source>
        <dbReference type="PROSITE" id="PS50929"/>
    </source>
</evidence>
<dbReference type="GO" id="GO:0005886">
    <property type="term" value="C:plasma membrane"/>
    <property type="evidence" value="ECO:0007669"/>
    <property type="project" value="UniProtKB-SubCell"/>
</dbReference>
<dbReference type="PROSITE" id="PS50929">
    <property type="entry name" value="ABC_TM1F"/>
    <property type="match status" value="1"/>
</dbReference>
<feature type="transmembrane region" description="Helical" evidence="9">
    <location>
        <begin position="50"/>
        <end position="71"/>
    </location>
</feature>
<evidence type="ECO:0000313" key="12">
    <source>
        <dbReference type="EMBL" id="MCC0176603.1"/>
    </source>
</evidence>
<dbReference type="AlphaFoldDB" id="A0A964BQH1"/>
<keyword evidence="4 9" id="KW-0812">Transmembrane</keyword>
<comment type="caution">
    <text evidence="12">The sequence shown here is derived from an EMBL/GenBank/DDBJ whole genome shotgun (WGS) entry which is preliminary data.</text>
</comment>
<dbReference type="SUPFAM" id="SSF52540">
    <property type="entry name" value="P-loop containing nucleoside triphosphate hydrolases"/>
    <property type="match status" value="1"/>
</dbReference>
<dbReference type="InterPro" id="IPR003593">
    <property type="entry name" value="AAA+_ATPase"/>
</dbReference>
<keyword evidence="8 9" id="KW-0472">Membrane</keyword>
<evidence type="ECO:0000313" key="13">
    <source>
        <dbReference type="Proteomes" id="UP000729733"/>
    </source>
</evidence>
<feature type="transmembrane region" description="Helical" evidence="9">
    <location>
        <begin position="133"/>
        <end position="151"/>
    </location>
</feature>
<reference evidence="12" key="1">
    <citation type="journal article" date="2021" name="Antonie Van Leeuwenhoek">
        <title>Draft genome and description of Waterburya agarophytonicola gen. nov. sp. nov. (Pleurocapsales, Cyanobacteria): a seaweed symbiont.</title>
        <authorList>
            <person name="Bonthond G."/>
            <person name="Shalygin S."/>
            <person name="Bayer T."/>
            <person name="Weinberger F."/>
        </authorList>
    </citation>
    <scope>NUCLEOTIDE SEQUENCE</scope>
    <source>
        <strain evidence="12">KI4</strain>
    </source>
</reference>